<dbReference type="KEGG" id="slr:L21SP2_2281"/>
<dbReference type="STRING" id="1307761.L21SP2_2281"/>
<feature type="domain" description="HTH cro/C1-type" evidence="2">
    <location>
        <begin position="28"/>
        <end position="68"/>
    </location>
</feature>
<dbReference type="RefSeq" id="WP_024268544.1">
    <property type="nucleotide sequence ID" value="NC_023035.1"/>
</dbReference>
<dbReference type="Gene3D" id="1.10.260.40">
    <property type="entry name" value="lambda repressor-like DNA-binding domains"/>
    <property type="match status" value="1"/>
</dbReference>
<dbReference type="GO" id="GO:0003677">
    <property type="term" value="F:DNA binding"/>
    <property type="evidence" value="ECO:0007669"/>
    <property type="project" value="UniProtKB-KW"/>
</dbReference>
<dbReference type="OrthoDB" id="9798100at2"/>
<organism evidence="3 4">
    <name type="scientific">Salinispira pacifica</name>
    <dbReference type="NCBI Taxonomy" id="1307761"/>
    <lineage>
        <taxon>Bacteria</taxon>
        <taxon>Pseudomonadati</taxon>
        <taxon>Spirochaetota</taxon>
        <taxon>Spirochaetia</taxon>
        <taxon>Spirochaetales</taxon>
        <taxon>Spirochaetaceae</taxon>
        <taxon>Salinispira</taxon>
    </lineage>
</organism>
<proteinExistence type="predicted"/>
<dbReference type="HOGENOM" id="CLU_140230_5_2_12"/>
<dbReference type="InterPro" id="IPR010982">
    <property type="entry name" value="Lambda_DNA-bd_dom_sf"/>
</dbReference>
<gene>
    <name evidence="3" type="ORF">L21SP2_2281</name>
</gene>
<accession>V5WJ36</accession>
<dbReference type="PANTHER" id="PTHR36924:SF1">
    <property type="entry name" value="ANTITOXIN HIGA-1"/>
    <property type="match status" value="1"/>
</dbReference>
<dbReference type="EMBL" id="CP006939">
    <property type="protein sequence ID" value="AHC15640.1"/>
    <property type="molecule type" value="Genomic_DNA"/>
</dbReference>
<reference evidence="3 4" key="1">
    <citation type="journal article" date="2015" name="Stand. Genomic Sci.">
        <title>Complete genome sequence and description of Salinispira pacifica gen. nov., sp. nov., a novel spirochaete isolated form a hypersaline microbial mat.</title>
        <authorList>
            <person name="Ben Hania W."/>
            <person name="Joseph M."/>
            <person name="Schumann P."/>
            <person name="Bunk B."/>
            <person name="Fiebig A."/>
            <person name="Sproer C."/>
            <person name="Klenk H.P."/>
            <person name="Fardeau M.L."/>
            <person name="Spring S."/>
        </authorList>
    </citation>
    <scope>NUCLEOTIDE SEQUENCE [LARGE SCALE GENOMIC DNA]</scope>
    <source>
        <strain evidence="3 4">L21-RPul-D2</strain>
    </source>
</reference>
<dbReference type="AlphaFoldDB" id="V5WJ36"/>
<protein>
    <submittedName>
        <fullName evidence="3">HigA protein (Antitoxin to HigB)</fullName>
    </submittedName>
</protein>
<dbReference type="SMART" id="SM00530">
    <property type="entry name" value="HTH_XRE"/>
    <property type="match status" value="1"/>
</dbReference>
<dbReference type="PATRIC" id="fig|1307761.3.peg.2274"/>
<dbReference type="PANTHER" id="PTHR36924">
    <property type="entry name" value="ANTITOXIN HIGA-1"/>
    <property type="match status" value="1"/>
</dbReference>
<dbReference type="PROSITE" id="PS50943">
    <property type="entry name" value="HTH_CROC1"/>
    <property type="match status" value="1"/>
</dbReference>
<keyword evidence="4" id="KW-1185">Reference proteome</keyword>
<evidence type="ECO:0000313" key="4">
    <source>
        <dbReference type="Proteomes" id="UP000018680"/>
    </source>
</evidence>
<evidence type="ECO:0000313" key="3">
    <source>
        <dbReference type="EMBL" id="AHC15640.1"/>
    </source>
</evidence>
<dbReference type="eggNOG" id="COG3093">
    <property type="taxonomic scope" value="Bacteria"/>
</dbReference>
<keyword evidence="1" id="KW-0238">DNA-binding</keyword>
<evidence type="ECO:0000256" key="1">
    <source>
        <dbReference type="ARBA" id="ARBA00023125"/>
    </source>
</evidence>
<dbReference type="Pfam" id="PF01381">
    <property type="entry name" value="HTH_3"/>
    <property type="match status" value="1"/>
</dbReference>
<sequence>MDSIPLITPGEILFEEFLQPMEITAYRLAKDINVPATRISQVLKGNRKITADTALRLAKYFGNSADFWLGIQDEYDLRRERKKIAGELEKIPPVVKS</sequence>
<dbReference type="NCBIfam" id="TIGR02607">
    <property type="entry name" value="antidote_HigA"/>
    <property type="match status" value="1"/>
</dbReference>
<dbReference type="Proteomes" id="UP000018680">
    <property type="component" value="Chromosome"/>
</dbReference>
<dbReference type="InterPro" id="IPR001387">
    <property type="entry name" value="Cro/C1-type_HTH"/>
</dbReference>
<evidence type="ECO:0000259" key="2">
    <source>
        <dbReference type="PROSITE" id="PS50943"/>
    </source>
</evidence>
<dbReference type="CDD" id="cd00093">
    <property type="entry name" value="HTH_XRE"/>
    <property type="match status" value="1"/>
</dbReference>
<dbReference type="InterPro" id="IPR013430">
    <property type="entry name" value="Toxin_antidote_HigA"/>
</dbReference>
<dbReference type="SUPFAM" id="SSF47413">
    <property type="entry name" value="lambda repressor-like DNA-binding domains"/>
    <property type="match status" value="1"/>
</dbReference>
<name>V5WJ36_9SPIO</name>